<proteinExistence type="predicted"/>
<keyword evidence="2" id="KW-1185">Reference proteome</keyword>
<evidence type="ECO:0000313" key="2">
    <source>
        <dbReference type="Proteomes" id="UP000589626"/>
    </source>
</evidence>
<comment type="caution">
    <text evidence="1">The sequence shown here is derived from an EMBL/GenBank/DDBJ whole genome shotgun (WGS) entry which is preliminary data.</text>
</comment>
<dbReference type="Proteomes" id="UP000589626">
    <property type="component" value="Unassembled WGS sequence"/>
</dbReference>
<evidence type="ECO:0000313" key="1">
    <source>
        <dbReference type="EMBL" id="MBB3041178.1"/>
    </source>
</evidence>
<gene>
    <name evidence="1" type="ORF">FHU40_000979</name>
</gene>
<accession>A0A7W4YZW1</accession>
<organism evidence="1 2">
    <name type="scientific">Nocardioides soli</name>
    <dbReference type="NCBI Taxonomy" id="1036020"/>
    <lineage>
        <taxon>Bacteria</taxon>
        <taxon>Bacillati</taxon>
        <taxon>Actinomycetota</taxon>
        <taxon>Actinomycetes</taxon>
        <taxon>Propionibacteriales</taxon>
        <taxon>Nocardioidaceae</taxon>
        <taxon>Nocardioides</taxon>
    </lineage>
</organism>
<name>A0A7W4YZW1_9ACTN</name>
<dbReference type="AlphaFoldDB" id="A0A7W4YZW1"/>
<dbReference type="EMBL" id="JACHWR010000001">
    <property type="protein sequence ID" value="MBB3041178.1"/>
    <property type="molecule type" value="Genomic_DNA"/>
</dbReference>
<protein>
    <submittedName>
        <fullName evidence="1">Uncharacterized protein</fullName>
    </submittedName>
</protein>
<reference evidence="1 2" key="1">
    <citation type="submission" date="2020-08" db="EMBL/GenBank/DDBJ databases">
        <title>Sequencing the genomes of 1000 actinobacteria strains.</title>
        <authorList>
            <person name="Klenk H.-P."/>
        </authorList>
    </citation>
    <scope>NUCLEOTIDE SEQUENCE [LARGE SCALE GENOMIC DNA]</scope>
    <source>
        <strain evidence="1 2">DSM 105498</strain>
    </source>
</reference>
<dbReference type="RefSeq" id="WP_183591105.1">
    <property type="nucleotide sequence ID" value="NZ_JACHWR010000001.1"/>
</dbReference>
<sequence>MTTTETCAHGCNHVEPYGWAVTVGCPAHDPDARVRALVAQIDPADVLPVLMRLAADPAIDEYHSCVVCGSHAVIERGVSIVSSVKPEGQLVGVAWCASERCQTDRRSTRALVEKVGRVTAGGDA</sequence>